<name>A0A2I0T3F7_LIMLA</name>
<evidence type="ECO:0000256" key="4">
    <source>
        <dbReference type="ARBA" id="ARBA00022695"/>
    </source>
</evidence>
<keyword evidence="6" id="KW-0255">Endonuclease</keyword>
<evidence type="ECO:0000256" key="5">
    <source>
        <dbReference type="ARBA" id="ARBA00022722"/>
    </source>
</evidence>
<evidence type="ECO:0000313" key="11">
    <source>
        <dbReference type="Proteomes" id="UP000233556"/>
    </source>
</evidence>
<dbReference type="GO" id="GO:0004523">
    <property type="term" value="F:RNA-DNA hybrid ribonuclease activity"/>
    <property type="evidence" value="ECO:0007669"/>
    <property type="project" value="UniProtKB-EC"/>
</dbReference>
<dbReference type="Gene3D" id="3.30.70.270">
    <property type="match status" value="2"/>
</dbReference>
<keyword evidence="7" id="KW-0378">Hydrolase</keyword>
<proteinExistence type="inferred from homology"/>
<dbReference type="EC" id="3.1.26.4" evidence="2"/>
<protein>
    <recommendedName>
        <fullName evidence="2">ribonuclease H</fullName>
        <ecNumber evidence="2">3.1.26.4</ecNumber>
    </recommendedName>
</protein>
<dbReference type="SUPFAM" id="SSF56672">
    <property type="entry name" value="DNA/RNA polymerases"/>
    <property type="match status" value="1"/>
</dbReference>
<dbReference type="InterPro" id="IPR010661">
    <property type="entry name" value="RVT_thumb"/>
</dbReference>
<keyword evidence="5" id="KW-0540">Nuclease</keyword>
<dbReference type="EMBL" id="KZ521101">
    <property type="protein sequence ID" value="PKU28334.1"/>
    <property type="molecule type" value="Genomic_DNA"/>
</dbReference>
<dbReference type="Proteomes" id="UP000233556">
    <property type="component" value="Unassembled WGS sequence"/>
</dbReference>
<evidence type="ECO:0000259" key="9">
    <source>
        <dbReference type="PROSITE" id="PS50878"/>
    </source>
</evidence>
<organism evidence="10 11">
    <name type="scientific">Limosa lapponica baueri</name>
    <dbReference type="NCBI Taxonomy" id="1758121"/>
    <lineage>
        <taxon>Eukaryota</taxon>
        <taxon>Metazoa</taxon>
        <taxon>Chordata</taxon>
        <taxon>Craniata</taxon>
        <taxon>Vertebrata</taxon>
        <taxon>Euteleostomi</taxon>
        <taxon>Archelosauria</taxon>
        <taxon>Archosauria</taxon>
        <taxon>Dinosauria</taxon>
        <taxon>Saurischia</taxon>
        <taxon>Theropoda</taxon>
        <taxon>Coelurosauria</taxon>
        <taxon>Aves</taxon>
        <taxon>Neognathae</taxon>
        <taxon>Neoaves</taxon>
        <taxon>Charadriiformes</taxon>
        <taxon>Scolopacidae</taxon>
        <taxon>Limosa</taxon>
    </lineage>
</organism>
<dbReference type="GO" id="GO:0003964">
    <property type="term" value="F:RNA-directed DNA polymerase activity"/>
    <property type="evidence" value="ECO:0007669"/>
    <property type="project" value="UniProtKB-KW"/>
</dbReference>
<dbReference type="Pfam" id="PF00078">
    <property type="entry name" value="RVT_1"/>
    <property type="match status" value="1"/>
</dbReference>
<keyword evidence="8" id="KW-0695">RNA-directed DNA polymerase</keyword>
<reference evidence="11" key="1">
    <citation type="submission" date="2017-11" db="EMBL/GenBank/DDBJ databases">
        <authorList>
            <person name="Lima N.C."/>
            <person name="Parody-Merino A.M."/>
            <person name="Battley P.F."/>
            <person name="Fidler A.E."/>
            <person name="Prosdocimi F."/>
        </authorList>
    </citation>
    <scope>NUCLEOTIDE SEQUENCE [LARGE SCALE GENOMIC DNA]</scope>
</reference>
<evidence type="ECO:0000256" key="6">
    <source>
        <dbReference type="ARBA" id="ARBA00022759"/>
    </source>
</evidence>
<dbReference type="GO" id="GO:0035613">
    <property type="term" value="F:RNA stem-loop binding"/>
    <property type="evidence" value="ECO:0007669"/>
    <property type="project" value="TreeGrafter"/>
</dbReference>
<dbReference type="AlphaFoldDB" id="A0A2I0T3F7"/>
<evidence type="ECO:0000256" key="1">
    <source>
        <dbReference type="ARBA" id="ARBA00010879"/>
    </source>
</evidence>
<dbReference type="Pfam" id="PF06817">
    <property type="entry name" value="RVT_thumb"/>
    <property type="match status" value="1"/>
</dbReference>
<keyword evidence="4" id="KW-0548">Nucleotidyltransferase</keyword>
<dbReference type="PANTHER" id="PTHR41694:SF3">
    <property type="entry name" value="RNA-DIRECTED DNA POLYMERASE-RELATED"/>
    <property type="match status" value="1"/>
</dbReference>
<keyword evidence="3" id="KW-0808">Transferase</keyword>
<evidence type="ECO:0000256" key="3">
    <source>
        <dbReference type="ARBA" id="ARBA00022679"/>
    </source>
</evidence>
<sequence>MLNSPTICQLTVANALEPVRNANPHVIIYHYMDDILLAAEKDKDLQTVICQVRLAVQGAGLQIAEEKVQHEPPWKYLGWKITTHTIQPQALKLALQIKTLNDLQKLLGTINWLRPFLGITTQDLHPLFQLLKGDPDLNSKRQLTPTGLQCLQQVIEALQTHQSHRLCLTLPVYLVIIQNTFQPYALLSQWDSTKKDPLMIIEWLFLPHAFTKTVTSRLEMFANLIQKESTLNCLAAEITSRPEKNNRDSNEIAEEMTERSNMEILVTKSLSQKRKDRRVFIGGV</sequence>
<dbReference type="PANTHER" id="PTHR41694">
    <property type="entry name" value="ENDOGENOUS RETROVIRUS GROUP K MEMBER POL PROTEIN"/>
    <property type="match status" value="1"/>
</dbReference>
<accession>A0A2I0T3F7</accession>
<dbReference type="OrthoDB" id="9395730at2759"/>
<keyword evidence="11" id="KW-1185">Reference proteome</keyword>
<evidence type="ECO:0000256" key="2">
    <source>
        <dbReference type="ARBA" id="ARBA00012180"/>
    </source>
</evidence>
<feature type="domain" description="Reverse transcriptase" evidence="9">
    <location>
        <begin position="1"/>
        <end position="81"/>
    </location>
</feature>
<dbReference type="InterPro" id="IPR000477">
    <property type="entry name" value="RT_dom"/>
</dbReference>
<evidence type="ECO:0000256" key="8">
    <source>
        <dbReference type="ARBA" id="ARBA00022918"/>
    </source>
</evidence>
<dbReference type="PROSITE" id="PS50878">
    <property type="entry name" value="RT_POL"/>
    <property type="match status" value="1"/>
</dbReference>
<gene>
    <name evidence="10" type="ORF">llap_21362</name>
</gene>
<comment type="similarity">
    <text evidence="1">Belongs to the beta type-B retroviral polymerase family. HERV class-II K(HML-2) pol subfamily.</text>
</comment>
<reference evidence="11" key="2">
    <citation type="submission" date="2017-12" db="EMBL/GenBank/DDBJ databases">
        <title>Genome sequence of the Bar-tailed Godwit (Limosa lapponica baueri).</title>
        <authorList>
            <person name="Lima N.C.B."/>
            <person name="Parody-Merino A.M."/>
            <person name="Battley P.F."/>
            <person name="Fidler A.E."/>
            <person name="Prosdocimi F."/>
        </authorList>
    </citation>
    <scope>NUCLEOTIDE SEQUENCE [LARGE SCALE GENOMIC DNA]</scope>
</reference>
<dbReference type="InterPro" id="IPR043502">
    <property type="entry name" value="DNA/RNA_pol_sf"/>
</dbReference>
<dbReference type="InterPro" id="IPR043128">
    <property type="entry name" value="Rev_trsase/Diguanyl_cyclase"/>
</dbReference>
<evidence type="ECO:0000313" key="10">
    <source>
        <dbReference type="EMBL" id="PKU28334.1"/>
    </source>
</evidence>
<evidence type="ECO:0000256" key="7">
    <source>
        <dbReference type="ARBA" id="ARBA00022801"/>
    </source>
</evidence>